<evidence type="ECO:0000256" key="1">
    <source>
        <dbReference type="ARBA" id="ARBA00022829"/>
    </source>
</evidence>
<organism evidence="4 5">
    <name type="scientific">Periweissella beninensis</name>
    <dbReference type="NCBI Taxonomy" id="504936"/>
    <lineage>
        <taxon>Bacteria</taxon>
        <taxon>Bacillati</taxon>
        <taxon>Bacillota</taxon>
        <taxon>Bacilli</taxon>
        <taxon>Lactobacillales</taxon>
        <taxon>Lactobacillaceae</taxon>
        <taxon>Periweissella</taxon>
    </lineage>
</organism>
<evidence type="ECO:0000256" key="2">
    <source>
        <dbReference type="ARBA" id="ARBA00044777"/>
    </source>
</evidence>
<dbReference type="Gene3D" id="6.10.250.2410">
    <property type="match status" value="1"/>
</dbReference>
<proteinExistence type="inferred from homology"/>
<keyword evidence="1 3" id="KW-0159">Chromosome partition</keyword>
<comment type="function">
    <text evidence="3">Participates in chromosomal partition during cell division. May act via the formation of a condensin-like complex containing Smc and ScpB that pull DNA away from mid-cell into both cell halves.</text>
</comment>
<comment type="caution">
    <text evidence="4">The sequence shown here is derived from an EMBL/GenBank/DDBJ whole genome shotgun (WGS) entry which is preliminary data.</text>
</comment>
<comment type="subunit">
    <text evidence="3">Component of a cohesin-like complex composed of ScpA, ScpB and the Smc homodimer, in which ScpA and ScpB bind to the head domain of Smc. The presence of the three proteins is required for the association of the complex with DNA.</text>
</comment>
<keyword evidence="3" id="KW-0132">Cell division</keyword>
<dbReference type="InterPro" id="IPR003768">
    <property type="entry name" value="ScpA"/>
</dbReference>
<dbReference type="HAMAP" id="MF_01805">
    <property type="entry name" value="ScpA"/>
    <property type="match status" value="1"/>
</dbReference>
<accession>A0ABT0VK86</accession>
<protein>
    <recommendedName>
        <fullName evidence="2 3">Segregation and condensation protein A</fullName>
    </recommendedName>
</protein>
<comment type="similarity">
    <text evidence="3">Belongs to the ScpA family.</text>
</comment>
<gene>
    <name evidence="3" type="primary">scpA</name>
    <name evidence="4" type="ORF">KAK10_02525</name>
</gene>
<dbReference type="PANTHER" id="PTHR33969:SF2">
    <property type="entry name" value="SEGREGATION AND CONDENSATION PROTEIN A"/>
    <property type="match status" value="1"/>
</dbReference>
<keyword evidence="3" id="KW-0963">Cytoplasm</keyword>
<dbReference type="Pfam" id="PF02616">
    <property type="entry name" value="SMC_ScpA"/>
    <property type="match status" value="1"/>
</dbReference>
<keyword evidence="5" id="KW-1185">Reference proteome</keyword>
<evidence type="ECO:0000256" key="3">
    <source>
        <dbReference type="HAMAP-Rule" id="MF_01805"/>
    </source>
</evidence>
<evidence type="ECO:0000313" key="4">
    <source>
        <dbReference type="EMBL" id="MCM2436807.1"/>
    </source>
</evidence>
<dbReference type="EMBL" id="JAGMVS010000039">
    <property type="protein sequence ID" value="MCM2436807.1"/>
    <property type="molecule type" value="Genomic_DNA"/>
</dbReference>
<dbReference type="PANTHER" id="PTHR33969">
    <property type="entry name" value="SEGREGATION AND CONDENSATION PROTEIN A"/>
    <property type="match status" value="1"/>
</dbReference>
<sequence length="254" mass="29328">MHGDVIMNSELQIKLSDFEGPLDLLLHLIKKAEVDIYDIPIVQITEQYMEFLHSQPNLSLDIAGEFLVMAASLMQIKSRYLLPQQPTFDIETGDEVYQDPRQDLVNQLLEYKQYQQAANQLHEYEQARQQQFSRTPMAVPHEIKLKPIQPGIELADLQAAFTKMLKRKQLSVPIAATIKKESYTITQKTFFITQQLAANPQGIEFKTLFNDDFEVTEYVTTFLAMLEMTKHHKLLIKQTAHNATIMLYQAVKIN</sequence>
<keyword evidence="3" id="KW-0131">Cell cycle</keyword>
<reference evidence="4" key="1">
    <citation type="submission" date="2021-04" db="EMBL/GenBank/DDBJ databases">
        <title>Taxonomic assessment of Weissella genus.</title>
        <authorList>
            <person name="Fanelli F."/>
            <person name="Chieffi D."/>
            <person name="Dell'Aquila A."/>
            <person name="Gyu-Sung C."/>
            <person name="Franz C.M.A.P."/>
            <person name="Fusco V."/>
        </authorList>
    </citation>
    <scope>NUCLEOTIDE SEQUENCE</scope>
    <source>
        <strain evidence="4">LMG 25373</strain>
    </source>
</reference>
<dbReference type="Proteomes" id="UP001057481">
    <property type="component" value="Unassembled WGS sequence"/>
</dbReference>
<name>A0ABT0VK86_9LACO</name>
<evidence type="ECO:0000313" key="5">
    <source>
        <dbReference type="Proteomes" id="UP001057481"/>
    </source>
</evidence>
<comment type="subcellular location">
    <subcellularLocation>
        <location evidence="3">Cytoplasm</location>
    </subcellularLocation>
    <text evidence="3">Associated with two foci at the outer edges of the nucleoid region in young cells, and at four foci within both cell halves in older cells.</text>
</comment>